<dbReference type="InterPro" id="IPR013785">
    <property type="entry name" value="Aldolase_TIM"/>
</dbReference>
<dbReference type="PANTHER" id="PTHR43778">
    <property type="entry name" value="PYRUVATE CARBOXYLASE"/>
    <property type="match status" value="1"/>
</dbReference>
<evidence type="ECO:0000313" key="2">
    <source>
        <dbReference type="EMBL" id="CAH2762237.1"/>
    </source>
</evidence>
<evidence type="ECO:0000313" key="5">
    <source>
        <dbReference type="Proteomes" id="UP001154111"/>
    </source>
</evidence>
<dbReference type="Pfam" id="PF02436">
    <property type="entry name" value="PYC_OADA"/>
    <property type="match status" value="1"/>
</dbReference>
<dbReference type="GO" id="GO:0047154">
    <property type="term" value="F:methylmalonyl-CoA carboxytransferase activity"/>
    <property type="evidence" value="ECO:0007669"/>
    <property type="project" value="UniProtKB-EC"/>
</dbReference>
<dbReference type="PANTHER" id="PTHR43778:SF2">
    <property type="entry name" value="PYRUVATE CARBOXYLASE, MITOCHONDRIAL"/>
    <property type="match status" value="1"/>
</dbReference>
<dbReference type="AlphaFoldDB" id="A0AAU9VH55"/>
<evidence type="ECO:0000313" key="3">
    <source>
        <dbReference type="EMBL" id="CAH2762268.1"/>
    </source>
</evidence>
<name>A0AAU9VH55_9FIRM</name>
<dbReference type="EC" id="2.1.3.1" evidence="3"/>
<dbReference type="CDD" id="cd07937">
    <property type="entry name" value="DRE_TIM_PC_TC_5S"/>
    <property type="match status" value="1"/>
</dbReference>
<dbReference type="Proteomes" id="UP001154111">
    <property type="component" value="Chromosome"/>
</dbReference>
<dbReference type="GO" id="GO:0006094">
    <property type="term" value="P:gluconeogenesis"/>
    <property type="evidence" value="ECO:0007669"/>
    <property type="project" value="TreeGrafter"/>
</dbReference>
<sequence length="465" mass="51985">MQTIKINDVTVRDGNQSLLATRMEHEDILKILAEMDQVGLNAIEVWGGATFDGALRFFKRSPWQNLRDMKRVAPNTPFSMLLRGQNIVGYHHYDNDTLERFIRLSLENGIDIIRVFDALNDIENVKNAIYFIKKHGGHCQGAISYTVSPVHNIDYYVTYAKQLVEAGSDSICIKDMAGILLPDVTFELVKRLKEELDVPINLHSHATTGLSSLVFEQAMKAGVDIVDGCISPFSNGTSHIALETLLETAHVTNRETTLTHTALQGAYEEANELATKYIASGQYPAKALMINPNILTYQVPGGMLSNLMSQLKDQGASDRYEEVLKEIPKVREDLGYPPLVTPLSQMVGTQAVLNVLTGTRYKMVPKEIKDYAMGLYGTFPGPVNEEIINLILKDEKRVEKQPVESMPSVYEASKIELESKLGREALEEEVLSYILFPQNAILEGEEPKVRPEFIEFKMFDGGAVK</sequence>
<dbReference type="InterPro" id="IPR055268">
    <property type="entry name" value="PCB-like"/>
</dbReference>
<dbReference type="EMBL" id="OW659496">
    <property type="protein sequence ID" value="CAH2762237.1"/>
    <property type="molecule type" value="Genomic_DNA"/>
</dbReference>
<dbReference type="Pfam" id="PF00682">
    <property type="entry name" value="HMGL-like"/>
    <property type="match status" value="1"/>
</dbReference>
<protein>
    <submittedName>
        <fullName evidence="3">Pyruvate carboxylase subunit B</fullName>
        <ecNumber evidence="3">2.1.3.1</ecNumber>
    </submittedName>
</protein>
<dbReference type="SUPFAM" id="SSF89000">
    <property type="entry name" value="post-HMGL domain-like"/>
    <property type="match status" value="1"/>
</dbReference>
<evidence type="ECO:0000313" key="4">
    <source>
        <dbReference type="Proteomes" id="UP001154095"/>
    </source>
</evidence>
<dbReference type="InterPro" id="IPR000891">
    <property type="entry name" value="PYR_CT"/>
</dbReference>
<keyword evidence="3" id="KW-0808">Transferase</keyword>
<dbReference type="InterPro" id="IPR003379">
    <property type="entry name" value="Carboxylase_cons_dom"/>
</dbReference>
<dbReference type="RefSeq" id="WP_003773440.1">
    <property type="nucleotide sequence ID" value="NZ_OW659477.1"/>
</dbReference>
<dbReference type="Gene3D" id="3.20.20.70">
    <property type="entry name" value="Aldolase class I"/>
    <property type="match status" value="1"/>
</dbReference>
<reference evidence="3" key="1">
    <citation type="submission" date="2022-04" db="EMBL/GenBank/DDBJ databases">
        <authorList>
            <person name="Forde T."/>
        </authorList>
    </citation>
    <scope>NUCLEOTIDE SEQUENCE</scope>
    <source>
        <strain evidence="3">A18Y016a</strain>
        <strain evidence="2">A18Y020d</strain>
    </source>
</reference>
<evidence type="ECO:0000259" key="1">
    <source>
        <dbReference type="PROSITE" id="PS50991"/>
    </source>
</evidence>
<dbReference type="Proteomes" id="UP001154095">
    <property type="component" value="Chromosome"/>
</dbReference>
<dbReference type="NCBIfam" id="NF006761">
    <property type="entry name" value="PRK09282.1"/>
    <property type="match status" value="1"/>
</dbReference>
<dbReference type="GO" id="GO:0004736">
    <property type="term" value="F:pyruvate carboxylase activity"/>
    <property type="evidence" value="ECO:0007669"/>
    <property type="project" value="TreeGrafter"/>
</dbReference>
<dbReference type="GO" id="GO:0005737">
    <property type="term" value="C:cytoplasm"/>
    <property type="evidence" value="ECO:0007669"/>
    <property type="project" value="TreeGrafter"/>
</dbReference>
<accession>A0AAU9VH55</accession>
<keyword evidence="4" id="KW-1185">Reference proteome</keyword>
<organism evidence="3 5">
    <name type="scientific">Erysipelothrix amsterdamensis</name>
    <dbReference type="NCBI Taxonomy" id="2929157"/>
    <lineage>
        <taxon>Bacteria</taxon>
        <taxon>Bacillati</taxon>
        <taxon>Bacillota</taxon>
        <taxon>Erysipelotrichia</taxon>
        <taxon>Erysipelotrichales</taxon>
        <taxon>Erysipelotrichaceae</taxon>
        <taxon>Erysipelothrix</taxon>
    </lineage>
</organism>
<dbReference type="SUPFAM" id="SSF51569">
    <property type="entry name" value="Aldolase"/>
    <property type="match status" value="1"/>
</dbReference>
<keyword evidence="3" id="KW-0670">Pyruvate</keyword>
<gene>
    <name evidence="3" type="ORF">ERYAMS2_01117</name>
    <name evidence="2" type="ORF">ERYAMS_00823</name>
</gene>
<dbReference type="EMBL" id="OW659477">
    <property type="protein sequence ID" value="CAH2762268.1"/>
    <property type="molecule type" value="Genomic_DNA"/>
</dbReference>
<dbReference type="PROSITE" id="PS50991">
    <property type="entry name" value="PYR_CT"/>
    <property type="match status" value="1"/>
</dbReference>
<feature type="domain" description="Pyruvate carboxyltransferase" evidence="1">
    <location>
        <begin position="4"/>
        <end position="264"/>
    </location>
</feature>
<proteinExistence type="predicted"/>